<accession>A0ABS5RJD7</accession>
<evidence type="ECO:0008006" key="4">
    <source>
        <dbReference type="Google" id="ProtNLM"/>
    </source>
</evidence>
<proteinExistence type="predicted"/>
<evidence type="ECO:0000313" key="2">
    <source>
        <dbReference type="EMBL" id="MBS9534314.1"/>
    </source>
</evidence>
<reference evidence="2 3" key="1">
    <citation type="submission" date="2021-05" db="EMBL/GenBank/DDBJ databases">
        <title>Mycobacterium acidophilum sp. nov., an extremely acid-tolerant member of the genus Mycobacterium.</title>
        <authorList>
            <person name="Xia J."/>
        </authorList>
    </citation>
    <scope>NUCLEOTIDE SEQUENCE [LARGE SCALE GENOMIC DNA]</scope>
    <source>
        <strain evidence="2 3">M1</strain>
    </source>
</reference>
<feature type="region of interest" description="Disordered" evidence="1">
    <location>
        <begin position="1"/>
        <end position="22"/>
    </location>
</feature>
<evidence type="ECO:0000313" key="3">
    <source>
        <dbReference type="Proteomes" id="UP001519535"/>
    </source>
</evidence>
<gene>
    <name evidence="2" type="ORF">KIH27_12030</name>
</gene>
<name>A0ABS5RJD7_9MYCO</name>
<keyword evidence="3" id="KW-1185">Reference proteome</keyword>
<dbReference type="EMBL" id="JAHCLR010000021">
    <property type="protein sequence ID" value="MBS9534314.1"/>
    <property type="molecule type" value="Genomic_DNA"/>
</dbReference>
<comment type="caution">
    <text evidence="2">The sequence shown here is derived from an EMBL/GenBank/DDBJ whole genome shotgun (WGS) entry which is preliminary data.</text>
</comment>
<dbReference type="Proteomes" id="UP001519535">
    <property type="component" value="Unassembled WGS sequence"/>
</dbReference>
<sequence>MMRRMTHPEPPPIPPIETAEDPIHSPADLQERWRALMGPLGFGERLLWLGFIGPDHRFVKMLSRVPLRPRPQARVLHELMSAVHRLLDRDDLTGSRVALLLTGPGRGGVSPADRIWSARLVEAAARFDIPLEPIFAANDEVLLPVDAA</sequence>
<evidence type="ECO:0000256" key="1">
    <source>
        <dbReference type="SAM" id="MobiDB-lite"/>
    </source>
</evidence>
<protein>
    <recommendedName>
        <fullName evidence="4">Macro domain-containing protein</fullName>
    </recommendedName>
</protein>
<organism evidence="2 3">
    <name type="scientific">Mycolicibacter acidiphilus</name>
    <dbReference type="NCBI Taxonomy" id="2835306"/>
    <lineage>
        <taxon>Bacteria</taxon>
        <taxon>Bacillati</taxon>
        <taxon>Actinomycetota</taxon>
        <taxon>Actinomycetes</taxon>
        <taxon>Mycobacteriales</taxon>
        <taxon>Mycobacteriaceae</taxon>
        <taxon>Mycolicibacter</taxon>
    </lineage>
</organism>